<protein>
    <submittedName>
        <fullName evidence="1">Uncharacterized protein</fullName>
    </submittedName>
</protein>
<dbReference type="EMBL" id="BJOV01000005">
    <property type="protein sequence ID" value="GEE02632.1"/>
    <property type="molecule type" value="Genomic_DNA"/>
</dbReference>
<proteinExistence type="predicted"/>
<sequence>MAPTSISERTVAACNDCTASRNSAGSVGAPEVVTAATVGRDTPQITEARRVVKAETRPIYGGV</sequence>
<dbReference type="Proteomes" id="UP000444960">
    <property type="component" value="Unassembled WGS sequence"/>
</dbReference>
<evidence type="ECO:0000313" key="2">
    <source>
        <dbReference type="Proteomes" id="UP000444960"/>
    </source>
</evidence>
<keyword evidence="2" id="KW-1185">Reference proteome</keyword>
<evidence type="ECO:0000313" key="1">
    <source>
        <dbReference type="EMBL" id="GEE02632.1"/>
    </source>
</evidence>
<organism evidence="1 2">
    <name type="scientific">Gordonia spumicola</name>
    <dbReference type="NCBI Taxonomy" id="589161"/>
    <lineage>
        <taxon>Bacteria</taxon>
        <taxon>Bacillati</taxon>
        <taxon>Actinomycetota</taxon>
        <taxon>Actinomycetes</taxon>
        <taxon>Mycobacteriales</taxon>
        <taxon>Gordoniaceae</taxon>
        <taxon>Gordonia</taxon>
    </lineage>
</organism>
<gene>
    <name evidence="1" type="ORF">nbrc107696_30780</name>
</gene>
<dbReference type="AlphaFoldDB" id="A0A7I9VBP9"/>
<name>A0A7I9VBP9_9ACTN</name>
<accession>A0A7I9VBP9</accession>
<comment type="caution">
    <text evidence="1">The sequence shown here is derived from an EMBL/GenBank/DDBJ whole genome shotgun (WGS) entry which is preliminary data.</text>
</comment>
<reference evidence="2" key="1">
    <citation type="submission" date="2019-06" db="EMBL/GenBank/DDBJ databases">
        <title>Gordonia isolated from sludge of a wastewater treatment plant.</title>
        <authorList>
            <person name="Tamura T."/>
            <person name="Aoyama K."/>
            <person name="Kang Y."/>
            <person name="Saito S."/>
            <person name="Akiyama N."/>
            <person name="Yazawa K."/>
            <person name="Gonoi T."/>
            <person name="Mikami Y."/>
        </authorList>
    </citation>
    <scope>NUCLEOTIDE SEQUENCE [LARGE SCALE GENOMIC DNA]</scope>
    <source>
        <strain evidence="2">NBRC 107696</strain>
    </source>
</reference>